<evidence type="ECO:0000256" key="1">
    <source>
        <dbReference type="SAM" id="MobiDB-lite"/>
    </source>
</evidence>
<comment type="caution">
    <text evidence="3">The sequence shown here is derived from an EMBL/GenBank/DDBJ whole genome shotgun (WGS) entry which is preliminary data.</text>
</comment>
<keyword evidence="2" id="KW-1133">Transmembrane helix</keyword>
<feature type="region of interest" description="Disordered" evidence="1">
    <location>
        <begin position="20"/>
        <end position="39"/>
    </location>
</feature>
<dbReference type="AlphaFoldDB" id="A0A5C6U1Q5"/>
<evidence type="ECO:0000256" key="2">
    <source>
        <dbReference type="SAM" id="Phobius"/>
    </source>
</evidence>
<proteinExistence type="predicted"/>
<dbReference type="EMBL" id="VOPW01000001">
    <property type="protein sequence ID" value="TXC65698.1"/>
    <property type="molecule type" value="Genomic_DNA"/>
</dbReference>
<keyword evidence="4" id="KW-1185">Reference proteome</keyword>
<keyword evidence="2" id="KW-0812">Transmembrane</keyword>
<reference evidence="3 4" key="1">
    <citation type="submission" date="2019-08" db="EMBL/GenBank/DDBJ databases">
        <authorList>
            <person name="Khan S.A."/>
            <person name="Jeon C.O."/>
            <person name="Jeong S.E."/>
        </authorList>
    </citation>
    <scope>NUCLEOTIDE SEQUENCE [LARGE SCALE GENOMIC DNA]</scope>
    <source>
        <strain evidence="4">IMCC1728</strain>
    </source>
</reference>
<organism evidence="3 4">
    <name type="scientific">Piscinibacter aquaticus</name>
    <dbReference type="NCBI Taxonomy" id="392597"/>
    <lineage>
        <taxon>Bacteria</taxon>
        <taxon>Pseudomonadati</taxon>
        <taxon>Pseudomonadota</taxon>
        <taxon>Betaproteobacteria</taxon>
        <taxon>Burkholderiales</taxon>
        <taxon>Sphaerotilaceae</taxon>
        <taxon>Piscinibacter</taxon>
    </lineage>
</organism>
<evidence type="ECO:0000313" key="4">
    <source>
        <dbReference type="Proteomes" id="UP000321832"/>
    </source>
</evidence>
<protein>
    <submittedName>
        <fullName evidence="3">Uncharacterized protein</fullName>
    </submittedName>
</protein>
<sequence>MAASDGASVWPMATGVMPSASHSVPPAGSAVTVTPTMRPSTSVPVRLIDSAASSSPEPVPGVATGASLTALSVMAVLPVLLRPSDVVSV</sequence>
<keyword evidence="2" id="KW-0472">Membrane</keyword>
<feature type="transmembrane region" description="Helical" evidence="2">
    <location>
        <begin position="62"/>
        <end position="81"/>
    </location>
</feature>
<name>A0A5C6U1Q5_9BURK</name>
<evidence type="ECO:0000313" key="3">
    <source>
        <dbReference type="EMBL" id="TXC65698.1"/>
    </source>
</evidence>
<gene>
    <name evidence="3" type="ORF">FSC37_05435</name>
</gene>
<accession>A0A5C6U1Q5</accession>
<dbReference type="Proteomes" id="UP000321832">
    <property type="component" value="Unassembled WGS sequence"/>
</dbReference>